<comment type="caution">
    <text evidence="3">The sequence shown here is derived from an EMBL/GenBank/DDBJ whole genome shotgun (WGS) entry which is preliminary data.</text>
</comment>
<gene>
    <name evidence="3" type="ORF">QQ91_0014255</name>
</gene>
<feature type="chain" id="PRO_5044894429" evidence="1">
    <location>
        <begin position="25"/>
        <end position="157"/>
    </location>
</feature>
<proteinExistence type="predicted"/>
<dbReference type="RefSeq" id="WP_166282832.1">
    <property type="nucleotide sequence ID" value="NZ_JTHE03000082.1"/>
</dbReference>
<feature type="domain" description="DM13" evidence="2">
    <location>
        <begin position="52"/>
        <end position="157"/>
    </location>
</feature>
<evidence type="ECO:0000256" key="1">
    <source>
        <dbReference type="SAM" id="SignalP"/>
    </source>
</evidence>
<accession>A0ABD4T6U2</accession>
<dbReference type="Pfam" id="PF10517">
    <property type="entry name" value="DM13"/>
    <property type="match status" value="1"/>
</dbReference>
<organism evidence="3 4">
    <name type="scientific">Lyngbya confervoides BDU141951</name>
    <dbReference type="NCBI Taxonomy" id="1574623"/>
    <lineage>
        <taxon>Bacteria</taxon>
        <taxon>Bacillati</taxon>
        <taxon>Cyanobacteriota</taxon>
        <taxon>Cyanophyceae</taxon>
        <taxon>Oscillatoriophycideae</taxon>
        <taxon>Oscillatoriales</taxon>
        <taxon>Microcoleaceae</taxon>
        <taxon>Lyngbya</taxon>
    </lineage>
</organism>
<evidence type="ECO:0000259" key="2">
    <source>
        <dbReference type="PROSITE" id="PS51549"/>
    </source>
</evidence>
<keyword evidence="1" id="KW-0732">Signal</keyword>
<sequence>MKTRIFTGASAVLLAFTWVSGVHAQTPAPFATPSPVPTAQQPREQPRVLAAGDFVTVDQDHATTGTARIVEEQGQLYLEFDKAFDTARGPEVKVVLYKDEKVPVNIDIADYRVVDELQSFEGAQRYALPASINLDDYGAIAIWCAEFNVTFGYASLS</sequence>
<keyword evidence="4" id="KW-1185">Reference proteome</keyword>
<name>A0ABD4T6U2_9CYAN</name>
<dbReference type="Proteomes" id="UP000031561">
    <property type="component" value="Unassembled WGS sequence"/>
</dbReference>
<dbReference type="EMBL" id="JTHE03000082">
    <property type="protein sequence ID" value="MCM1983982.1"/>
    <property type="molecule type" value="Genomic_DNA"/>
</dbReference>
<dbReference type="PROSITE" id="PS51549">
    <property type="entry name" value="DM13"/>
    <property type="match status" value="1"/>
</dbReference>
<dbReference type="InterPro" id="IPR019545">
    <property type="entry name" value="DM13_domain"/>
</dbReference>
<evidence type="ECO:0000313" key="3">
    <source>
        <dbReference type="EMBL" id="MCM1983982.1"/>
    </source>
</evidence>
<evidence type="ECO:0000313" key="4">
    <source>
        <dbReference type="Proteomes" id="UP000031561"/>
    </source>
</evidence>
<protein>
    <submittedName>
        <fullName evidence="3">DM13 domain-containing protein</fullName>
    </submittedName>
</protein>
<dbReference type="AlphaFoldDB" id="A0ABD4T6U2"/>
<feature type="signal peptide" evidence="1">
    <location>
        <begin position="1"/>
        <end position="24"/>
    </location>
</feature>
<reference evidence="3 4" key="1">
    <citation type="journal article" date="2015" name="Genome Announc.">
        <title>Draft Genome Sequence of Filamentous Marine Cyanobacterium Lyngbya confervoides Strain BDU141951.</title>
        <authorList>
            <person name="Chandrababunaidu M.M."/>
            <person name="Sen D."/>
            <person name="Tripathy S."/>
        </authorList>
    </citation>
    <scope>NUCLEOTIDE SEQUENCE [LARGE SCALE GENOMIC DNA]</scope>
    <source>
        <strain evidence="3 4">BDU141951</strain>
    </source>
</reference>